<evidence type="ECO:0000313" key="2">
    <source>
        <dbReference type="EMBL" id="KZT06981.1"/>
    </source>
</evidence>
<sequence length="69" mass="7320">MHTRRLVLEQIQGARPCAPANRDSSKNVCASRIAEAGAGYLVLRTDGVLTFSCIGLSLITSGVTYILPS</sequence>
<keyword evidence="3" id="KW-1185">Reference proteome</keyword>
<reference evidence="2 3" key="1">
    <citation type="journal article" date="2016" name="Mol. Biol. Evol.">
        <title>Comparative Genomics of Early-Diverging Mushroom-Forming Fungi Provides Insights into the Origins of Lignocellulose Decay Capabilities.</title>
        <authorList>
            <person name="Nagy L.G."/>
            <person name="Riley R."/>
            <person name="Tritt A."/>
            <person name="Adam C."/>
            <person name="Daum C."/>
            <person name="Floudas D."/>
            <person name="Sun H."/>
            <person name="Yadav J.S."/>
            <person name="Pangilinan J."/>
            <person name="Larsson K.H."/>
            <person name="Matsuura K."/>
            <person name="Barry K."/>
            <person name="Labutti K."/>
            <person name="Kuo R."/>
            <person name="Ohm R.A."/>
            <person name="Bhattacharya S.S."/>
            <person name="Shirouzu T."/>
            <person name="Yoshinaga Y."/>
            <person name="Martin F.M."/>
            <person name="Grigoriev I.V."/>
            <person name="Hibbett D.S."/>
        </authorList>
    </citation>
    <scope>NUCLEOTIDE SEQUENCE [LARGE SCALE GENOMIC DNA]</scope>
    <source>
        <strain evidence="2 3">93-53</strain>
    </source>
</reference>
<dbReference type="InParanoid" id="A0A165EG07"/>
<accession>A0A165EG07</accession>
<evidence type="ECO:0000256" key="1">
    <source>
        <dbReference type="SAM" id="Phobius"/>
    </source>
</evidence>
<protein>
    <submittedName>
        <fullName evidence="2">Uncharacterized protein</fullName>
    </submittedName>
</protein>
<dbReference type="EMBL" id="KV427621">
    <property type="protein sequence ID" value="KZT06981.1"/>
    <property type="molecule type" value="Genomic_DNA"/>
</dbReference>
<dbReference type="Proteomes" id="UP000076871">
    <property type="component" value="Unassembled WGS sequence"/>
</dbReference>
<feature type="transmembrane region" description="Helical" evidence="1">
    <location>
        <begin position="48"/>
        <end position="67"/>
    </location>
</feature>
<gene>
    <name evidence="2" type="ORF">LAESUDRAFT_725294</name>
</gene>
<keyword evidence="1" id="KW-1133">Transmembrane helix</keyword>
<name>A0A165EG07_9APHY</name>
<dbReference type="RefSeq" id="XP_040764721.1">
    <property type="nucleotide sequence ID" value="XM_040908797.1"/>
</dbReference>
<keyword evidence="1" id="KW-0812">Transmembrane</keyword>
<dbReference type="AlphaFoldDB" id="A0A165EG07"/>
<dbReference type="GeneID" id="63825826"/>
<evidence type="ECO:0000313" key="3">
    <source>
        <dbReference type="Proteomes" id="UP000076871"/>
    </source>
</evidence>
<proteinExistence type="predicted"/>
<organism evidence="2 3">
    <name type="scientific">Laetiporus sulphureus 93-53</name>
    <dbReference type="NCBI Taxonomy" id="1314785"/>
    <lineage>
        <taxon>Eukaryota</taxon>
        <taxon>Fungi</taxon>
        <taxon>Dikarya</taxon>
        <taxon>Basidiomycota</taxon>
        <taxon>Agaricomycotina</taxon>
        <taxon>Agaricomycetes</taxon>
        <taxon>Polyporales</taxon>
        <taxon>Laetiporus</taxon>
    </lineage>
</organism>
<keyword evidence="1" id="KW-0472">Membrane</keyword>